<dbReference type="PANTHER" id="PTHR48228">
    <property type="entry name" value="SUCCINYL-COA--D-CITRAMALATE COA-TRANSFERASE"/>
    <property type="match status" value="1"/>
</dbReference>
<proteinExistence type="predicted"/>
<accession>A0ABU5XVR3</accession>
<dbReference type="Gene3D" id="3.40.50.10540">
    <property type="entry name" value="Crotonobetainyl-coa:carnitine coa-transferase, domain 1"/>
    <property type="match status" value="1"/>
</dbReference>
<organism evidence="1 2">
    <name type="scientific">[Mycobacterium] nativiensis</name>
    <dbReference type="NCBI Taxonomy" id="2855503"/>
    <lineage>
        <taxon>Bacteria</taxon>
        <taxon>Bacillati</taxon>
        <taxon>Actinomycetota</taxon>
        <taxon>Actinomycetes</taxon>
        <taxon>Mycobacteriales</taxon>
        <taxon>Mycobacteriaceae</taxon>
        <taxon>Mycolicibacter</taxon>
    </lineage>
</organism>
<dbReference type="Pfam" id="PF02515">
    <property type="entry name" value="CoA_transf_3"/>
    <property type="match status" value="1"/>
</dbReference>
<evidence type="ECO:0000313" key="2">
    <source>
        <dbReference type="Proteomes" id="UP001298593"/>
    </source>
</evidence>
<dbReference type="Proteomes" id="UP001298593">
    <property type="component" value="Unassembled WGS sequence"/>
</dbReference>
<sequence>MGGPLAGVRVVEMAGLAPVPFGGMLLADLGAEVVRIDRAAAGAGGLTPPPGPLDRGKTRTVADLKNADDVRRVVELASRADVFVEGYRPGVAERLGIGPDVLTAANPRLIYVRLTGWGQQGPLADRAGHDIDYISLVGALDLIGRPGQPPVPPGAFLGDLAGGGMLMALGVTSALYERERSGRGQVLDVAMVDGAALLTTFFHGLRAGGMWSGRRGENLIDGGRACYDCYQAADGKYVAVGALEPQFFAQLIDILGIDATDLPPYLDPAGTQAWRDVLSAAFANKPRDEWAEIFAETDACVAPVLSPWEAHQHPHNRARNSYITVDDLIQPAPAPRFSRTPAAHPEPIDSGELAALLDQWSTPDPAVDGVDR</sequence>
<name>A0ABU5XVR3_9MYCO</name>
<dbReference type="InterPro" id="IPR003673">
    <property type="entry name" value="CoA-Trfase_fam_III"/>
</dbReference>
<reference evidence="1 2" key="1">
    <citation type="submission" date="2023-12" db="EMBL/GenBank/DDBJ databases">
        <title>Description of new species of Mycobacterium terrae complex isolated from sewage at the Sao Paulo Zoological Park Foundation in Brazil.</title>
        <authorList>
            <person name="Romagnoli C.L."/>
            <person name="Conceicao E.C."/>
            <person name="Machado E."/>
            <person name="Barreto L.B.P.F."/>
            <person name="Sharma A."/>
            <person name="Silva N.M."/>
            <person name="Marques L.E."/>
            <person name="Juliana M.A."/>
            <person name="Lourenco M.C.S."/>
            <person name="Digiampietri L.A."/>
            <person name="Suffys P.N."/>
            <person name="Viana-Niero C."/>
        </authorList>
    </citation>
    <scope>NUCLEOTIDE SEQUENCE [LARGE SCALE GENOMIC DNA]</scope>
    <source>
        <strain evidence="1 2">MYC340</strain>
    </source>
</reference>
<dbReference type="PANTHER" id="PTHR48228:SF5">
    <property type="entry name" value="ALPHA-METHYLACYL-COA RACEMASE"/>
    <property type="match status" value="1"/>
</dbReference>
<dbReference type="EMBL" id="JAYJJU010000007">
    <property type="protein sequence ID" value="MEB3031882.1"/>
    <property type="molecule type" value="Genomic_DNA"/>
</dbReference>
<dbReference type="RefSeq" id="WP_329780033.1">
    <property type="nucleotide sequence ID" value="NZ_JAYJJU010000007.1"/>
</dbReference>
<dbReference type="Gene3D" id="3.30.1540.10">
    <property type="entry name" value="formyl-coa transferase, domain 3"/>
    <property type="match status" value="1"/>
</dbReference>
<dbReference type="InterPro" id="IPR023606">
    <property type="entry name" value="CoA-Trfase_III_dom_1_sf"/>
</dbReference>
<dbReference type="InterPro" id="IPR044855">
    <property type="entry name" value="CoA-Trfase_III_dom3_sf"/>
</dbReference>
<keyword evidence="2" id="KW-1185">Reference proteome</keyword>
<protein>
    <submittedName>
        <fullName evidence="1">CaiB/BaiF CoA-transferase family protein</fullName>
    </submittedName>
</protein>
<comment type="caution">
    <text evidence="1">The sequence shown here is derived from an EMBL/GenBank/DDBJ whole genome shotgun (WGS) entry which is preliminary data.</text>
</comment>
<gene>
    <name evidence="1" type="ORF">KV113_09960</name>
</gene>
<dbReference type="InterPro" id="IPR050509">
    <property type="entry name" value="CoA-transferase_III"/>
</dbReference>
<evidence type="ECO:0000313" key="1">
    <source>
        <dbReference type="EMBL" id="MEB3031882.1"/>
    </source>
</evidence>
<dbReference type="SUPFAM" id="SSF89796">
    <property type="entry name" value="CoA-transferase family III (CaiB/BaiF)"/>
    <property type="match status" value="1"/>
</dbReference>